<keyword evidence="4" id="KW-1185">Reference proteome</keyword>
<name>A0A0C3GEJ1_PILCF</name>
<feature type="transmembrane region" description="Helical" evidence="1">
    <location>
        <begin position="54"/>
        <end position="75"/>
    </location>
</feature>
<keyword evidence="1" id="KW-0812">Transmembrane</keyword>
<dbReference type="InterPro" id="IPR045338">
    <property type="entry name" value="DUF6535"/>
</dbReference>
<evidence type="ECO:0000313" key="3">
    <source>
        <dbReference type="EMBL" id="KIM89056.1"/>
    </source>
</evidence>
<dbReference type="AlphaFoldDB" id="A0A0C3GEJ1"/>
<gene>
    <name evidence="3" type="ORF">PILCRDRAFT_209819</name>
</gene>
<evidence type="ECO:0000313" key="4">
    <source>
        <dbReference type="Proteomes" id="UP000054166"/>
    </source>
</evidence>
<keyword evidence="1" id="KW-1133">Transmembrane helix</keyword>
<dbReference type="Pfam" id="PF20153">
    <property type="entry name" value="DUF6535"/>
    <property type="match status" value="1"/>
</dbReference>
<evidence type="ECO:0000259" key="2">
    <source>
        <dbReference type="Pfam" id="PF20153"/>
    </source>
</evidence>
<feature type="domain" description="DUF6535" evidence="2">
    <location>
        <begin position="1"/>
        <end position="148"/>
    </location>
</feature>
<feature type="transmembrane region" description="Helical" evidence="1">
    <location>
        <begin position="12"/>
        <end position="34"/>
    </location>
</feature>
<sequence>MITTWNKTLDVRLLFSGIFSAIVMPFIVESYKLLETQSSSQPSPSFFGRDGYKVRVNAMWFSSLIFSLVAAMLSIHCKQWLDGYGVDLVFAGAASGCPESLAKACRLRQYRYQGLHVYGIPSLIDMLPVLLYTALVLFAIGLIDFLWHLNEVIAIYISCLCGIVVVAHVGSTLVPCFTTASPFKTPLSNLLGNMSRKVRGAEPLEKEEMNDVRNRKDCLDEIGYKWLMEHTRSEEVYLEAYNAHKEYLHLRELSKAKSVPG</sequence>
<dbReference type="InParanoid" id="A0A0C3GEJ1"/>
<dbReference type="STRING" id="765440.A0A0C3GEJ1"/>
<reference evidence="4" key="2">
    <citation type="submission" date="2015-01" db="EMBL/GenBank/DDBJ databases">
        <title>Evolutionary Origins and Diversification of the Mycorrhizal Mutualists.</title>
        <authorList>
            <consortium name="DOE Joint Genome Institute"/>
            <consortium name="Mycorrhizal Genomics Consortium"/>
            <person name="Kohler A."/>
            <person name="Kuo A."/>
            <person name="Nagy L.G."/>
            <person name="Floudas D."/>
            <person name="Copeland A."/>
            <person name="Barry K.W."/>
            <person name="Cichocki N."/>
            <person name="Veneault-Fourrey C."/>
            <person name="LaButti K."/>
            <person name="Lindquist E.A."/>
            <person name="Lipzen A."/>
            <person name="Lundell T."/>
            <person name="Morin E."/>
            <person name="Murat C."/>
            <person name="Riley R."/>
            <person name="Ohm R."/>
            <person name="Sun H."/>
            <person name="Tunlid A."/>
            <person name="Henrissat B."/>
            <person name="Grigoriev I.V."/>
            <person name="Hibbett D.S."/>
            <person name="Martin F."/>
        </authorList>
    </citation>
    <scope>NUCLEOTIDE SEQUENCE [LARGE SCALE GENOMIC DNA]</scope>
    <source>
        <strain evidence="4">F 1598</strain>
    </source>
</reference>
<dbReference type="HOGENOM" id="CLU_1066018_0_0_1"/>
<evidence type="ECO:0000256" key="1">
    <source>
        <dbReference type="SAM" id="Phobius"/>
    </source>
</evidence>
<protein>
    <recommendedName>
        <fullName evidence="2">DUF6535 domain-containing protein</fullName>
    </recommendedName>
</protein>
<dbReference type="OrthoDB" id="3219854at2759"/>
<reference evidence="3 4" key="1">
    <citation type="submission" date="2014-04" db="EMBL/GenBank/DDBJ databases">
        <authorList>
            <consortium name="DOE Joint Genome Institute"/>
            <person name="Kuo A."/>
            <person name="Tarkka M."/>
            <person name="Buscot F."/>
            <person name="Kohler A."/>
            <person name="Nagy L.G."/>
            <person name="Floudas D."/>
            <person name="Copeland A."/>
            <person name="Barry K.W."/>
            <person name="Cichocki N."/>
            <person name="Veneault-Fourrey C."/>
            <person name="LaButti K."/>
            <person name="Lindquist E.A."/>
            <person name="Lipzen A."/>
            <person name="Lundell T."/>
            <person name="Morin E."/>
            <person name="Murat C."/>
            <person name="Sun H."/>
            <person name="Tunlid A."/>
            <person name="Henrissat B."/>
            <person name="Grigoriev I.V."/>
            <person name="Hibbett D.S."/>
            <person name="Martin F."/>
            <person name="Nordberg H.P."/>
            <person name="Cantor M.N."/>
            <person name="Hua S.X."/>
        </authorList>
    </citation>
    <scope>NUCLEOTIDE SEQUENCE [LARGE SCALE GENOMIC DNA]</scope>
    <source>
        <strain evidence="3 4">F 1598</strain>
    </source>
</reference>
<feature type="transmembrane region" description="Helical" evidence="1">
    <location>
        <begin position="153"/>
        <end position="174"/>
    </location>
</feature>
<organism evidence="3 4">
    <name type="scientific">Piloderma croceum (strain F 1598)</name>
    <dbReference type="NCBI Taxonomy" id="765440"/>
    <lineage>
        <taxon>Eukaryota</taxon>
        <taxon>Fungi</taxon>
        <taxon>Dikarya</taxon>
        <taxon>Basidiomycota</taxon>
        <taxon>Agaricomycotina</taxon>
        <taxon>Agaricomycetes</taxon>
        <taxon>Agaricomycetidae</taxon>
        <taxon>Atheliales</taxon>
        <taxon>Atheliaceae</taxon>
        <taxon>Piloderma</taxon>
    </lineage>
</organism>
<accession>A0A0C3GEJ1</accession>
<proteinExistence type="predicted"/>
<dbReference type="Proteomes" id="UP000054166">
    <property type="component" value="Unassembled WGS sequence"/>
</dbReference>
<dbReference type="EMBL" id="KN832975">
    <property type="protein sequence ID" value="KIM89056.1"/>
    <property type="molecule type" value="Genomic_DNA"/>
</dbReference>
<keyword evidence="1" id="KW-0472">Membrane</keyword>